<evidence type="ECO:0000256" key="1">
    <source>
        <dbReference type="SAM" id="MobiDB-lite"/>
    </source>
</evidence>
<dbReference type="EMBL" id="CSTD01000001">
    <property type="protein sequence ID" value="CPR10403.1"/>
    <property type="molecule type" value="Genomic_DNA"/>
</dbReference>
<dbReference type="AlphaFoldDB" id="A0A0U0W721"/>
<sequence>MTTSPQADTATIVIGPDDAAEYLSRMEIDIADVRQAIEAGDIAAGNKTQHHPVIAAGMSRWLDTVGVLRGRLARGQWVSSDPRNRPVSEHRELPYGLSTVGATEPTGIADHPSGPRAAQRKGIGTAEAVNSTIPLITVETLRRQTPTAVTGAPPGGNWFLLYYRDDDGVRAEISLPRGFEGGQFTGWVVRVILPEWRPADGAAARKPRDVGGQDVEFQVSEVAS</sequence>
<proteinExistence type="predicted"/>
<evidence type="ECO:0000313" key="2">
    <source>
        <dbReference type="EMBL" id="CPR10403.1"/>
    </source>
</evidence>
<feature type="region of interest" description="Disordered" evidence="1">
    <location>
        <begin position="98"/>
        <end position="119"/>
    </location>
</feature>
<protein>
    <submittedName>
        <fullName evidence="2">Uncharacterized protein</fullName>
    </submittedName>
</protein>
<organism evidence="2 3">
    <name type="scientific">Mycobacterium bohemicum DSM 44277</name>
    <dbReference type="NCBI Taxonomy" id="1236609"/>
    <lineage>
        <taxon>Bacteria</taxon>
        <taxon>Bacillati</taxon>
        <taxon>Actinomycetota</taxon>
        <taxon>Actinomycetes</taxon>
        <taxon>Mycobacteriales</taxon>
        <taxon>Mycobacteriaceae</taxon>
        <taxon>Mycobacterium</taxon>
    </lineage>
</organism>
<evidence type="ECO:0000313" key="3">
    <source>
        <dbReference type="Proteomes" id="UP000198875"/>
    </source>
</evidence>
<gene>
    <name evidence="2" type="ORF">BN971_01839</name>
</gene>
<reference evidence="2 3" key="1">
    <citation type="submission" date="2015-03" db="EMBL/GenBank/DDBJ databases">
        <authorList>
            <person name="Murphy D."/>
        </authorList>
    </citation>
    <scope>NUCLEOTIDE SEQUENCE [LARGE SCALE GENOMIC DNA]</scope>
    <source>
        <strain evidence="2 3">DSM 44277</strain>
    </source>
</reference>
<dbReference type="RefSeq" id="WP_085183081.1">
    <property type="nucleotide sequence ID" value="NZ_CSTD01000001.1"/>
</dbReference>
<name>A0A0U0W721_MYCBE</name>
<dbReference type="Proteomes" id="UP000198875">
    <property type="component" value="Unassembled WGS sequence"/>
</dbReference>
<dbReference type="OrthoDB" id="3422162at2"/>
<accession>A0A0U0W721</accession>